<proteinExistence type="predicted"/>
<dbReference type="Proteomes" id="UP000744032">
    <property type="component" value="Unassembled WGS sequence"/>
</dbReference>
<reference evidence="1 2" key="1">
    <citation type="submission" date="2020-04" db="EMBL/GenBank/DDBJ databases">
        <title>Genome sequence of Streptomyces galbus strain I339.</title>
        <authorList>
            <person name="Silva E.A.N."/>
            <person name="Merces M."/>
            <person name="Castelo Branco A.P.O.T."/>
            <person name="Vasconcelos P.C."/>
            <person name="Costa N.P."/>
            <person name="Marinho G.C.S."/>
            <person name="Oliveira C.J.B."/>
            <person name="Araujo D."/>
            <person name="Rodrigues Junior V.S."/>
            <person name="Almeida R."/>
            <person name="Silva Filho U.R."/>
            <person name="Andrade A.S.A."/>
            <person name="Cibulski S.P."/>
        </authorList>
    </citation>
    <scope>NUCLEOTIDE SEQUENCE [LARGE SCALE GENOMIC DNA]</scope>
    <source>
        <strain evidence="1 2">I339</strain>
    </source>
</reference>
<keyword evidence="2" id="KW-1185">Reference proteome</keyword>
<organism evidence="1 2">
    <name type="scientific">Streptomyces galbus</name>
    <dbReference type="NCBI Taxonomy" id="33898"/>
    <lineage>
        <taxon>Bacteria</taxon>
        <taxon>Bacillati</taxon>
        <taxon>Actinomycetota</taxon>
        <taxon>Actinomycetes</taxon>
        <taxon>Kitasatosporales</taxon>
        <taxon>Streptomycetaceae</taxon>
        <taxon>Streptomyces</taxon>
    </lineage>
</organism>
<evidence type="ECO:0000313" key="1">
    <source>
        <dbReference type="EMBL" id="NKQ25970.1"/>
    </source>
</evidence>
<comment type="caution">
    <text evidence="1">The sequence shown here is derived from an EMBL/GenBank/DDBJ whole genome shotgun (WGS) entry which is preliminary data.</text>
</comment>
<dbReference type="EMBL" id="JAAXMD010000140">
    <property type="protein sequence ID" value="NKQ25970.1"/>
    <property type="molecule type" value="Genomic_DNA"/>
</dbReference>
<evidence type="ECO:0000313" key="2">
    <source>
        <dbReference type="Proteomes" id="UP000744032"/>
    </source>
</evidence>
<gene>
    <name evidence="1" type="ORF">HF200_16390</name>
</gene>
<evidence type="ECO:0008006" key="3">
    <source>
        <dbReference type="Google" id="ProtNLM"/>
    </source>
</evidence>
<name>A0ABX1IK18_STRGB</name>
<protein>
    <recommendedName>
        <fullName evidence="3">DUF4461 domain-containing protein</fullName>
    </recommendedName>
</protein>
<sequence length="54" mass="6681">MDASARETDTERRRRRAQFLRELAEARALRDRVQPRRAKAARLRHAMRMRTFRW</sequence>
<accession>A0ABX1IK18</accession>